<comment type="caution">
    <text evidence="6">The sequence shown here is derived from an EMBL/GenBank/DDBJ whole genome shotgun (WGS) entry which is preliminary data.</text>
</comment>
<dbReference type="InterPro" id="IPR000683">
    <property type="entry name" value="Gfo/Idh/MocA-like_OxRdtase_N"/>
</dbReference>
<evidence type="ECO:0000256" key="2">
    <source>
        <dbReference type="ARBA" id="ARBA00023027"/>
    </source>
</evidence>
<protein>
    <submittedName>
        <fullName evidence="6">Dehydrogenase</fullName>
    </submittedName>
</protein>
<dbReference type="OrthoDB" id="9792085at2"/>
<evidence type="ECO:0000259" key="5">
    <source>
        <dbReference type="Pfam" id="PF22725"/>
    </source>
</evidence>
<dbReference type="GO" id="GO:0000166">
    <property type="term" value="F:nucleotide binding"/>
    <property type="evidence" value="ECO:0007669"/>
    <property type="project" value="InterPro"/>
</dbReference>
<evidence type="ECO:0000313" key="7">
    <source>
        <dbReference type="Proteomes" id="UP000029864"/>
    </source>
</evidence>
<accession>A0A099J2I5</accession>
<dbReference type="InterPro" id="IPR050463">
    <property type="entry name" value="Gfo/Idh/MocA_oxidrdct_glycsds"/>
</dbReference>
<dbReference type="EMBL" id="JPXF01000082">
    <property type="protein sequence ID" value="KGJ72290.1"/>
    <property type="molecule type" value="Genomic_DNA"/>
</dbReference>
<keyword evidence="1" id="KW-0560">Oxidoreductase</keyword>
<organism evidence="6 7">
    <name type="scientific">Cryobacterium roopkundense</name>
    <dbReference type="NCBI Taxonomy" id="1001240"/>
    <lineage>
        <taxon>Bacteria</taxon>
        <taxon>Bacillati</taxon>
        <taxon>Actinomycetota</taxon>
        <taxon>Actinomycetes</taxon>
        <taxon>Micrococcales</taxon>
        <taxon>Microbacteriaceae</taxon>
        <taxon>Cryobacterium</taxon>
    </lineage>
</organism>
<dbReference type="eggNOG" id="COG0673">
    <property type="taxonomic scope" value="Bacteria"/>
</dbReference>
<dbReference type="AlphaFoldDB" id="A0A099J2I5"/>
<dbReference type="Proteomes" id="UP000029864">
    <property type="component" value="Unassembled WGS sequence"/>
</dbReference>
<evidence type="ECO:0000256" key="3">
    <source>
        <dbReference type="SAM" id="MobiDB-lite"/>
    </source>
</evidence>
<dbReference type="InterPro" id="IPR036291">
    <property type="entry name" value="NAD(P)-bd_dom_sf"/>
</dbReference>
<evidence type="ECO:0000256" key="1">
    <source>
        <dbReference type="ARBA" id="ARBA00023002"/>
    </source>
</evidence>
<proteinExistence type="predicted"/>
<name>A0A099J2I5_9MICO</name>
<keyword evidence="2" id="KW-0520">NAD</keyword>
<dbReference type="SUPFAM" id="SSF55347">
    <property type="entry name" value="Glyceraldehyde-3-phosphate dehydrogenase-like, C-terminal domain"/>
    <property type="match status" value="1"/>
</dbReference>
<keyword evidence="7" id="KW-1185">Reference proteome</keyword>
<dbReference type="PANTHER" id="PTHR43818">
    <property type="entry name" value="BCDNA.GH03377"/>
    <property type="match status" value="1"/>
</dbReference>
<sequence length="390" mass="41827">MIGHGFMGAAHSQGWRVAPRFFDLPRQPEMSILVGRNAATAAEAAERWGWAESSTDWRAVIDRPDIDVIDIVTPGTSHAEIAIAALNAGKHVLCEKPLANTVAEAAAMTDAAARAFERGVYAMVGFTYRRVPAATLARDFVAAGKIGQIRQVRVNYLQDWLVDPESPLTWRLQKELAGSGALGDIGAHAIDLAQFITGQRLSSVSGIIETLVTERPLLGTKQGLSGTATTERGAVTVDDVALFTGRFEGGALGSFEATRFSTGRKNAFRIEVAGSDGAIAFDLEDLNTLSFFDGHAATGQQGFTRILVTEPQHPYLAAWWPPGHMLGYEHGFTHQARDFVHAIAAGEQPTPSFADGLQVQRVLAAVEASSDNGSAWTRTHEPAPELATQN</sequence>
<dbReference type="PANTHER" id="PTHR43818:SF11">
    <property type="entry name" value="BCDNA.GH03377"/>
    <property type="match status" value="1"/>
</dbReference>
<dbReference type="Gene3D" id="3.40.50.720">
    <property type="entry name" value="NAD(P)-binding Rossmann-like Domain"/>
    <property type="match status" value="1"/>
</dbReference>
<feature type="domain" description="GFO/IDH/MocA-like oxidoreductase" evidence="5">
    <location>
        <begin position="137"/>
        <end position="279"/>
    </location>
</feature>
<reference evidence="6 7" key="1">
    <citation type="submission" date="2014-08" db="EMBL/GenBank/DDBJ databases">
        <authorList>
            <person name="Sisinthy S."/>
        </authorList>
    </citation>
    <scope>NUCLEOTIDE SEQUENCE [LARGE SCALE GENOMIC DNA]</scope>
    <source>
        <strain evidence="6 7">RuG17</strain>
    </source>
</reference>
<dbReference type="Pfam" id="PF22725">
    <property type="entry name" value="GFO_IDH_MocA_C3"/>
    <property type="match status" value="1"/>
</dbReference>
<gene>
    <name evidence="6" type="ORF">GY21_16355</name>
</gene>
<evidence type="ECO:0000313" key="6">
    <source>
        <dbReference type="EMBL" id="KGJ72290.1"/>
    </source>
</evidence>
<feature type="region of interest" description="Disordered" evidence="3">
    <location>
        <begin position="370"/>
        <end position="390"/>
    </location>
</feature>
<dbReference type="STRING" id="1001240.GY21_16355"/>
<dbReference type="Gene3D" id="3.30.360.10">
    <property type="entry name" value="Dihydrodipicolinate Reductase, domain 2"/>
    <property type="match status" value="1"/>
</dbReference>
<dbReference type="GO" id="GO:0016491">
    <property type="term" value="F:oxidoreductase activity"/>
    <property type="evidence" value="ECO:0007669"/>
    <property type="project" value="UniProtKB-KW"/>
</dbReference>
<dbReference type="InterPro" id="IPR055170">
    <property type="entry name" value="GFO_IDH_MocA-like_dom"/>
</dbReference>
<dbReference type="Pfam" id="PF01408">
    <property type="entry name" value="GFO_IDH_MocA"/>
    <property type="match status" value="1"/>
</dbReference>
<evidence type="ECO:0000259" key="4">
    <source>
        <dbReference type="Pfam" id="PF01408"/>
    </source>
</evidence>
<dbReference type="SUPFAM" id="SSF51735">
    <property type="entry name" value="NAD(P)-binding Rossmann-fold domains"/>
    <property type="match status" value="1"/>
</dbReference>
<feature type="domain" description="Gfo/Idh/MocA-like oxidoreductase N-terminal" evidence="4">
    <location>
        <begin position="1"/>
        <end position="115"/>
    </location>
</feature>